<dbReference type="EMBL" id="JAHHUM010002920">
    <property type="protein sequence ID" value="KAK5599679.1"/>
    <property type="molecule type" value="Genomic_DNA"/>
</dbReference>
<dbReference type="PANTHER" id="PTHR10697">
    <property type="entry name" value="MAMMALIAN EPENDYMIN-RELATED PROTEIN 1"/>
    <property type="match status" value="1"/>
</dbReference>
<organism evidence="3 4">
    <name type="scientific">Crenichthys baileyi</name>
    <name type="common">White River springfish</name>
    <dbReference type="NCBI Taxonomy" id="28760"/>
    <lineage>
        <taxon>Eukaryota</taxon>
        <taxon>Metazoa</taxon>
        <taxon>Chordata</taxon>
        <taxon>Craniata</taxon>
        <taxon>Vertebrata</taxon>
        <taxon>Euteleostomi</taxon>
        <taxon>Actinopterygii</taxon>
        <taxon>Neopterygii</taxon>
        <taxon>Teleostei</taxon>
        <taxon>Neoteleostei</taxon>
        <taxon>Acanthomorphata</taxon>
        <taxon>Ovalentaria</taxon>
        <taxon>Atherinomorphae</taxon>
        <taxon>Cyprinodontiformes</taxon>
        <taxon>Goodeidae</taxon>
        <taxon>Crenichthys</taxon>
    </lineage>
</organism>
<accession>A0AAV9QTN3</accession>
<evidence type="ECO:0000256" key="2">
    <source>
        <dbReference type="SAM" id="SignalP"/>
    </source>
</evidence>
<keyword evidence="4" id="KW-1185">Reference proteome</keyword>
<dbReference type="PRINTS" id="PR00317">
    <property type="entry name" value="EPENDYMIN"/>
</dbReference>
<dbReference type="PANTHER" id="PTHR10697:SF5">
    <property type="entry name" value="EPENDYMIN-RELATED"/>
    <property type="match status" value="1"/>
</dbReference>
<protein>
    <recommendedName>
        <fullName evidence="5">Ependymin</fullName>
    </recommendedName>
</protein>
<evidence type="ECO:0000256" key="1">
    <source>
        <dbReference type="ARBA" id="ARBA00010771"/>
    </source>
</evidence>
<comment type="similarity">
    <text evidence="1">Belongs to the ependymin family.</text>
</comment>
<gene>
    <name evidence="3" type="ORF">CRENBAI_017244</name>
</gene>
<keyword evidence="2" id="KW-0732">Signal</keyword>
<dbReference type="AlphaFoldDB" id="A0AAV9QTN3"/>
<feature type="chain" id="PRO_5043956503" description="Ependymin" evidence="2">
    <location>
        <begin position="17"/>
        <end position="371"/>
    </location>
</feature>
<evidence type="ECO:0008006" key="5">
    <source>
        <dbReference type="Google" id="ProtNLM"/>
    </source>
</evidence>
<dbReference type="Pfam" id="PF00811">
    <property type="entry name" value="Ependymin"/>
    <property type="match status" value="2"/>
</dbReference>
<name>A0AAV9QTN3_9TELE</name>
<dbReference type="GO" id="GO:0005509">
    <property type="term" value="F:calcium ion binding"/>
    <property type="evidence" value="ECO:0007669"/>
    <property type="project" value="InterPro"/>
</dbReference>
<dbReference type="SMART" id="SM00026">
    <property type="entry name" value="EPEND"/>
    <property type="match status" value="2"/>
</dbReference>
<dbReference type="InterPro" id="IPR001299">
    <property type="entry name" value="Ependymin"/>
</dbReference>
<feature type="signal peptide" evidence="2">
    <location>
        <begin position="1"/>
        <end position="16"/>
    </location>
</feature>
<comment type="caution">
    <text evidence="3">The sequence shown here is derived from an EMBL/GenBank/DDBJ whole genome shotgun (WGS) entry which is preliminary data.</text>
</comment>
<sequence>MRFLILLPCLLAACLAEKPHPCESPPLLTGGLVVSTQNEKLFTYAKYLYDAIGRRVRLMELGTYENKSFTYDVLLLYKEAAMYEIHEHNRTCKKSPLKVEFQPLGIPKNASLLGQVVVGSSSGPGQGLLVNTWVGELPDKSGNYMATVTEFGCIPVSSAYHTKEFGWMVTSFFNNVIGIEDPDRLNPPSFCKDAESTQSENLAAFAKYTYDGLGRRIRLSDFGSYDNRTFHLDVLLLYNQGVMYKINNRDQTCLKRRLNTDFIPLAIPKDASLVGQVVLGSSSVQGDGILVNTWTGVLQTKKGIAKYVSTVTEFGCIPVSTLFSTDRKGWVVVSFFNNIIGLADPQDLTPPPFCRTALPEEEDRETPTLFS</sequence>
<dbReference type="GO" id="GO:0005576">
    <property type="term" value="C:extracellular region"/>
    <property type="evidence" value="ECO:0007669"/>
    <property type="project" value="InterPro"/>
</dbReference>
<dbReference type="GO" id="GO:0007160">
    <property type="term" value="P:cell-matrix adhesion"/>
    <property type="evidence" value="ECO:0007669"/>
    <property type="project" value="InterPro"/>
</dbReference>
<evidence type="ECO:0000313" key="4">
    <source>
        <dbReference type="Proteomes" id="UP001311232"/>
    </source>
</evidence>
<evidence type="ECO:0000313" key="3">
    <source>
        <dbReference type="EMBL" id="KAK5599679.1"/>
    </source>
</evidence>
<dbReference type="GO" id="GO:0005764">
    <property type="term" value="C:lysosome"/>
    <property type="evidence" value="ECO:0007669"/>
    <property type="project" value="TreeGrafter"/>
</dbReference>
<proteinExistence type="inferred from homology"/>
<reference evidence="3 4" key="1">
    <citation type="submission" date="2021-06" db="EMBL/GenBank/DDBJ databases">
        <authorList>
            <person name="Palmer J.M."/>
        </authorList>
    </citation>
    <scope>NUCLEOTIDE SEQUENCE [LARGE SCALE GENOMIC DNA]</scope>
    <source>
        <strain evidence="3 4">MEX-2019</strain>
        <tissue evidence="3">Muscle</tissue>
    </source>
</reference>
<dbReference type="Proteomes" id="UP001311232">
    <property type="component" value="Unassembled WGS sequence"/>
</dbReference>